<gene>
    <name evidence="11" type="ORF">O6P32_11255</name>
</gene>
<dbReference type="RefSeq" id="WP_269878587.1">
    <property type="nucleotide sequence ID" value="NZ_JAPZVM010000010.1"/>
</dbReference>
<evidence type="ECO:0000259" key="9">
    <source>
        <dbReference type="Pfam" id="PF02838"/>
    </source>
</evidence>
<sequence length="773" mass="87059">MKKQYILGLFLLCGGLFSCSSGVKNQANFDVIPLPQEVQATSEGDFVLNNHTVIAYPKGNEVMKRNAEFLAEYIKEQTGKTIQLTEETPSSDAIVLALGLDDANEEAYRLEVSKQQITITGATEAGVFYGIQTLRKAMPVAEGDVNFPSTVVNDYPRFAYRGAHLDVSRHFFSTDSIKRFIDMLALHNINRFHWHLTDDQGWRIEIKKHPKLTEIGSVREGTIQGRNSGECDSKPYGGFYTQEEAKDIVKYAQERHITVIPEIDLPGHMLAAITVYPELGCTGGPYKVWTRWGISDDVLCAGNDKTLDFIDDVLEEVVEIFPSEYIHVGGDECPKVRWKSCPKCQARIKQLGLKADNKHTAEEKLQSFIIHHAEKFLNGKGRQMIGWDETLEGGLAPNATVMSWRGIEGGIEAAKQNHDAIMTPTAFMYFDYYQTIDTTNEPLAIGGYVPVEKVYSFEPVHESLTPEEAKHIIGVQANLWTEYIPTFRQVEYMELPRMAALAEVQWTIPEKKNYDAFLQRLVRLIPIYDKEAYNYAKHVFNVKAEYLPDTKNNVLNVVLSTIDAAPVYYTLDGTEPTASSAQYTDTLKISQSCVLKAVVVRPAGVSSVLKENITLNKASMKPVTMLQPINEKYKFGGENTLIDGLEGTRNYRTGRWIAFYKNDMEAVVDLQKETSISKAWIRAYVEMGEEILDLRKFAVAVSTDGKTYKEIKSEAYPAAKKEDKNGIFTHELTFDPVNVRYVKFIAQPEYSIPAWHGGKGRPAFIFVDEIGLE</sequence>
<feature type="domain" description="F5/8 type C" evidence="8">
    <location>
        <begin position="637"/>
        <end position="748"/>
    </location>
</feature>
<dbReference type="EC" id="3.2.1.52" evidence="3"/>
<feature type="domain" description="Beta-hexosaminidase bacterial type N-terminal" evidence="9">
    <location>
        <begin position="30"/>
        <end position="155"/>
    </location>
</feature>
<dbReference type="Proteomes" id="UP001141933">
    <property type="component" value="Unassembled WGS sequence"/>
</dbReference>
<dbReference type="Gene3D" id="3.30.379.10">
    <property type="entry name" value="Chitobiase/beta-hexosaminidase domain 2-like"/>
    <property type="match status" value="1"/>
</dbReference>
<evidence type="ECO:0000256" key="3">
    <source>
        <dbReference type="ARBA" id="ARBA00012663"/>
    </source>
</evidence>
<dbReference type="InterPro" id="IPR000421">
    <property type="entry name" value="FA58C"/>
</dbReference>
<keyword evidence="4" id="KW-0378">Hydrolase</keyword>
<feature type="domain" description="Glycoside hydrolase family 20 catalytic" evidence="7">
    <location>
        <begin position="158"/>
        <end position="507"/>
    </location>
</feature>
<dbReference type="InterPro" id="IPR017853">
    <property type="entry name" value="GH"/>
</dbReference>
<name>A0ABT4PJP2_9BACT</name>
<dbReference type="InterPro" id="IPR008979">
    <property type="entry name" value="Galactose-bd-like_sf"/>
</dbReference>
<dbReference type="PANTHER" id="PTHR22600:SF57">
    <property type="entry name" value="BETA-N-ACETYLHEXOSAMINIDASE"/>
    <property type="match status" value="1"/>
</dbReference>
<evidence type="ECO:0000313" key="12">
    <source>
        <dbReference type="Proteomes" id="UP001141933"/>
    </source>
</evidence>
<accession>A0ABT4PJP2</accession>
<feature type="domain" description="GH29D-like beta-sandwich" evidence="10">
    <location>
        <begin position="554"/>
        <end position="608"/>
    </location>
</feature>
<evidence type="ECO:0000256" key="2">
    <source>
        <dbReference type="ARBA" id="ARBA00006285"/>
    </source>
</evidence>
<dbReference type="InterPro" id="IPR029018">
    <property type="entry name" value="Hex-like_dom2"/>
</dbReference>
<dbReference type="InterPro" id="IPR015883">
    <property type="entry name" value="Glyco_hydro_20_cat"/>
</dbReference>
<keyword evidence="5" id="KW-0326">Glycosidase</keyword>
<evidence type="ECO:0000259" key="7">
    <source>
        <dbReference type="Pfam" id="PF00728"/>
    </source>
</evidence>
<dbReference type="InterPro" id="IPR059177">
    <property type="entry name" value="GH29D-like_dom"/>
</dbReference>
<feature type="chain" id="PRO_5047216032" description="beta-N-acetylhexosaminidase" evidence="6">
    <location>
        <begin position="24"/>
        <end position="773"/>
    </location>
</feature>
<evidence type="ECO:0000256" key="6">
    <source>
        <dbReference type="SAM" id="SignalP"/>
    </source>
</evidence>
<dbReference type="Pfam" id="PF00728">
    <property type="entry name" value="Glyco_hydro_20"/>
    <property type="match status" value="1"/>
</dbReference>
<dbReference type="SUPFAM" id="SSF51445">
    <property type="entry name" value="(Trans)glycosidases"/>
    <property type="match status" value="1"/>
</dbReference>
<dbReference type="PROSITE" id="PS51257">
    <property type="entry name" value="PROKAR_LIPOPROTEIN"/>
    <property type="match status" value="1"/>
</dbReference>
<evidence type="ECO:0000259" key="10">
    <source>
        <dbReference type="Pfam" id="PF13290"/>
    </source>
</evidence>
<reference evidence="11" key="1">
    <citation type="submission" date="2022-12" db="EMBL/GenBank/DDBJ databases">
        <title>Phocaeicola acetigenes sp. nov., isolated feces from a healthy human.</title>
        <authorList>
            <person name="Do H."/>
            <person name="Ha Y.B."/>
            <person name="Kim J.-S."/>
            <person name="Suh M.K."/>
            <person name="Kim H.S."/>
            <person name="Lee J.-S."/>
        </authorList>
    </citation>
    <scope>NUCLEOTIDE SEQUENCE</scope>
    <source>
        <strain evidence="11">KGMB11183</strain>
    </source>
</reference>
<comment type="catalytic activity">
    <reaction evidence="1">
        <text>Hydrolysis of terminal non-reducing N-acetyl-D-hexosamine residues in N-acetyl-beta-D-hexosaminides.</text>
        <dbReference type="EC" id="3.2.1.52"/>
    </reaction>
</comment>
<dbReference type="Gene3D" id="2.60.120.260">
    <property type="entry name" value="Galactose-binding domain-like"/>
    <property type="match status" value="1"/>
</dbReference>
<evidence type="ECO:0000259" key="8">
    <source>
        <dbReference type="Pfam" id="PF00754"/>
    </source>
</evidence>
<protein>
    <recommendedName>
        <fullName evidence="3">beta-N-acetylhexosaminidase</fullName>
        <ecNumber evidence="3">3.2.1.52</ecNumber>
    </recommendedName>
</protein>
<comment type="caution">
    <text evidence="11">The sequence shown here is derived from an EMBL/GenBank/DDBJ whole genome shotgun (WGS) entry which is preliminary data.</text>
</comment>
<dbReference type="PRINTS" id="PR00738">
    <property type="entry name" value="GLHYDRLASE20"/>
</dbReference>
<dbReference type="Pfam" id="PF00754">
    <property type="entry name" value="F5_F8_type_C"/>
    <property type="match status" value="1"/>
</dbReference>
<dbReference type="SUPFAM" id="SSF49785">
    <property type="entry name" value="Galactose-binding domain-like"/>
    <property type="match status" value="1"/>
</dbReference>
<dbReference type="SUPFAM" id="SSF55545">
    <property type="entry name" value="beta-N-acetylhexosaminidase-like domain"/>
    <property type="match status" value="1"/>
</dbReference>
<dbReference type="PANTHER" id="PTHR22600">
    <property type="entry name" value="BETA-HEXOSAMINIDASE"/>
    <property type="match status" value="1"/>
</dbReference>
<comment type="similarity">
    <text evidence="2">Belongs to the glycosyl hydrolase 20 family.</text>
</comment>
<evidence type="ECO:0000256" key="5">
    <source>
        <dbReference type="ARBA" id="ARBA00023295"/>
    </source>
</evidence>
<dbReference type="CDD" id="cd06563">
    <property type="entry name" value="GH20_chitobiase-like"/>
    <property type="match status" value="1"/>
</dbReference>
<feature type="signal peptide" evidence="6">
    <location>
        <begin position="1"/>
        <end position="23"/>
    </location>
</feature>
<organism evidence="11 12">
    <name type="scientific">Phocaeicola acetigenes</name>
    <dbReference type="NCBI Taxonomy" id="3016083"/>
    <lineage>
        <taxon>Bacteria</taxon>
        <taxon>Pseudomonadati</taxon>
        <taxon>Bacteroidota</taxon>
        <taxon>Bacteroidia</taxon>
        <taxon>Bacteroidales</taxon>
        <taxon>Bacteroidaceae</taxon>
        <taxon>Phocaeicola</taxon>
    </lineage>
</organism>
<dbReference type="Pfam" id="PF02838">
    <property type="entry name" value="Glyco_hydro_20b"/>
    <property type="match status" value="1"/>
</dbReference>
<keyword evidence="6" id="KW-0732">Signal</keyword>
<evidence type="ECO:0000256" key="1">
    <source>
        <dbReference type="ARBA" id="ARBA00001231"/>
    </source>
</evidence>
<proteinExistence type="inferred from homology"/>
<dbReference type="InterPro" id="IPR025705">
    <property type="entry name" value="Beta_hexosaminidase_sua/sub"/>
</dbReference>
<keyword evidence="12" id="KW-1185">Reference proteome</keyword>
<dbReference type="Gene3D" id="3.20.20.80">
    <property type="entry name" value="Glycosidases"/>
    <property type="match status" value="1"/>
</dbReference>
<dbReference type="InterPro" id="IPR015882">
    <property type="entry name" value="HEX_bac_N"/>
</dbReference>
<evidence type="ECO:0000313" key="11">
    <source>
        <dbReference type="EMBL" id="MCZ8373276.1"/>
    </source>
</evidence>
<dbReference type="EMBL" id="JAPZVM010000010">
    <property type="protein sequence ID" value="MCZ8373276.1"/>
    <property type="molecule type" value="Genomic_DNA"/>
</dbReference>
<dbReference type="Pfam" id="PF13290">
    <property type="entry name" value="CHB_HEX_C_1"/>
    <property type="match status" value="1"/>
</dbReference>
<evidence type="ECO:0000256" key="4">
    <source>
        <dbReference type="ARBA" id="ARBA00022801"/>
    </source>
</evidence>